<dbReference type="InterPro" id="IPR024083">
    <property type="entry name" value="Fumarase/histidase_N"/>
</dbReference>
<dbReference type="UniPathway" id="UPA00379">
    <property type="reaction ID" value="UER00549"/>
</dbReference>
<feature type="modified residue" description="2,3-didehydroalanine (Ser)" evidence="6">
    <location>
        <position position="164"/>
    </location>
</feature>
<protein>
    <recommendedName>
        <fullName evidence="2 6">Histidine ammonia-lyase</fullName>
        <shortName evidence="6">Histidase</shortName>
        <ecNumber evidence="2 6">4.3.1.3</ecNumber>
    </recommendedName>
</protein>
<comment type="subcellular location">
    <subcellularLocation>
        <location evidence="6 9">Cytoplasm</location>
    </subcellularLocation>
</comment>
<dbReference type="NCBIfam" id="NF006871">
    <property type="entry name" value="PRK09367.1"/>
    <property type="match status" value="1"/>
</dbReference>
<dbReference type="InterPro" id="IPR001106">
    <property type="entry name" value="Aromatic_Lyase"/>
</dbReference>
<evidence type="ECO:0000256" key="5">
    <source>
        <dbReference type="ARBA" id="ARBA00049269"/>
    </source>
</evidence>
<dbReference type="GO" id="GO:0019556">
    <property type="term" value="P:L-histidine catabolic process to glutamate and formamide"/>
    <property type="evidence" value="ECO:0007669"/>
    <property type="project" value="UniProtKB-UniPathway"/>
</dbReference>
<dbReference type="PROSITE" id="PS00488">
    <property type="entry name" value="PAL_HISTIDASE"/>
    <property type="match status" value="1"/>
</dbReference>
<gene>
    <name evidence="6 10" type="primary">hutH</name>
    <name evidence="10" type="ORF">C9I57_23185</name>
</gene>
<comment type="PTM">
    <text evidence="6">Contains an active site 4-methylidene-imidazol-5-one (MIO), which is formed autocatalytically by cyclization and dehydration of residues Ala-Ser-Gly.</text>
</comment>
<keyword evidence="6" id="KW-0963">Cytoplasm</keyword>
<evidence type="ECO:0000256" key="1">
    <source>
        <dbReference type="ARBA" id="ARBA00005113"/>
    </source>
</evidence>
<comment type="similarity">
    <text evidence="6 7">Belongs to the PAL/histidase family.</text>
</comment>
<evidence type="ECO:0000256" key="8">
    <source>
        <dbReference type="RuleBase" id="RU004479"/>
    </source>
</evidence>
<dbReference type="GO" id="GO:0004397">
    <property type="term" value="F:histidine ammonia-lyase activity"/>
    <property type="evidence" value="ECO:0007669"/>
    <property type="project" value="UniProtKB-UniRule"/>
</dbReference>
<evidence type="ECO:0000256" key="9">
    <source>
        <dbReference type="RuleBase" id="RU004480"/>
    </source>
</evidence>
<dbReference type="FunFam" id="1.20.200.10:FF:000003">
    <property type="entry name" value="Histidine ammonia-lyase"/>
    <property type="match status" value="1"/>
</dbReference>
<evidence type="ECO:0000256" key="2">
    <source>
        <dbReference type="ARBA" id="ARBA00012994"/>
    </source>
</evidence>
<dbReference type="Proteomes" id="UP000240638">
    <property type="component" value="Unassembled WGS sequence"/>
</dbReference>
<dbReference type="HAMAP" id="MF_00229">
    <property type="entry name" value="His_ammonia_lyase"/>
    <property type="match status" value="1"/>
</dbReference>
<comment type="catalytic activity">
    <reaction evidence="5 6 8">
        <text>L-histidine = trans-urocanate + NH4(+)</text>
        <dbReference type="Rhea" id="RHEA:21232"/>
        <dbReference type="ChEBI" id="CHEBI:17771"/>
        <dbReference type="ChEBI" id="CHEBI:28938"/>
        <dbReference type="ChEBI" id="CHEBI:57595"/>
        <dbReference type="EC" id="4.3.1.3"/>
    </reaction>
</comment>
<organism evidence="10 11">
    <name type="scientific">Trinickia symbiotica</name>
    <dbReference type="NCBI Taxonomy" id="863227"/>
    <lineage>
        <taxon>Bacteria</taxon>
        <taxon>Pseudomonadati</taxon>
        <taxon>Pseudomonadota</taxon>
        <taxon>Betaproteobacteria</taxon>
        <taxon>Burkholderiales</taxon>
        <taxon>Burkholderiaceae</taxon>
        <taxon>Trinickia</taxon>
    </lineage>
</organism>
<dbReference type="Gene3D" id="1.20.200.10">
    <property type="entry name" value="Fumarase/aspartase (Central domain)"/>
    <property type="match status" value="1"/>
</dbReference>
<dbReference type="InterPro" id="IPR005921">
    <property type="entry name" value="HutH"/>
</dbReference>
<evidence type="ECO:0000256" key="4">
    <source>
        <dbReference type="ARBA" id="ARBA00023239"/>
    </source>
</evidence>
<dbReference type="CDD" id="cd00332">
    <property type="entry name" value="PAL-HAL"/>
    <property type="match status" value="1"/>
</dbReference>
<dbReference type="EC" id="4.3.1.3" evidence="2 6"/>
<accession>A0A2T3XPU8</accession>
<sequence>MYKKTRLDCHLIDDRLLQQDTFMMILTPGHLTLAQLRRIAREPVTLTLDPASHAAIDAGAQAVADIAAKGEPAYGINTGFGRLASTHIAHDQLELLQRNLVLSHAVGVGEPMAAPVVRLLIALKLSSLGRGHSGIRREVMDALVALFNADVLPVIPVKGSVGASGDLAPLAHLSAALLGIGEVHARGERMSAAQGLKLAGLAPLTLQAKEGLALLNGTQASTALALYHLFAIEDLFRTALVAGALSVDAAAGSVKPFDARIHELRGHRGQIDAAAAYRALLEGSGINLSHRDCGKVQDPYSLRCQPQVMGACLDQMRHAADVLLVEANAVSDNPLIFPDTGEVLSGGNFHAEPVAFAADNLALAAAEIGALAERRIALLIDATLSGLPPFLVKDGGVNSGFMIAHVTAAALASENKTLAHPASVDSLPTSANQEDHVSMATFAARKLADIAGNTANILAIELLAAAQGIDLRLPHRTSAPLRRVMETLRAEVPHYELDRYFAPDIAAVERLVHDGTIAAASPFAFASEGAESVPGANPLGNAH</sequence>
<dbReference type="Gene3D" id="1.10.275.10">
    <property type="entry name" value="Fumarase/aspartase (N-terminal domain)"/>
    <property type="match status" value="1"/>
</dbReference>
<name>A0A2T3XPU8_9BURK</name>
<comment type="pathway">
    <text evidence="1 6 8">Amino-acid degradation; L-histidine degradation into L-glutamate; N-formimidoyl-L-glutamate from L-histidine: step 1/3.</text>
</comment>
<dbReference type="InterPro" id="IPR008948">
    <property type="entry name" value="L-Aspartase-like"/>
</dbReference>
<keyword evidence="4 6" id="KW-0456">Lyase</keyword>
<dbReference type="PANTHER" id="PTHR10362">
    <property type="entry name" value="HISTIDINE AMMONIA-LYASE"/>
    <property type="match status" value="1"/>
</dbReference>
<evidence type="ECO:0000256" key="7">
    <source>
        <dbReference type="RuleBase" id="RU003954"/>
    </source>
</evidence>
<dbReference type="SUPFAM" id="SSF48557">
    <property type="entry name" value="L-aspartase-like"/>
    <property type="match status" value="1"/>
</dbReference>
<evidence type="ECO:0000313" key="11">
    <source>
        <dbReference type="Proteomes" id="UP000240638"/>
    </source>
</evidence>
<dbReference type="Pfam" id="PF00221">
    <property type="entry name" value="Lyase_aromatic"/>
    <property type="match status" value="1"/>
</dbReference>
<reference evidence="10 11" key="1">
    <citation type="submission" date="2018-03" db="EMBL/GenBank/DDBJ databases">
        <title>Whole genome analyses suggest that Burkholderia sensu lato contains two further novel genera in the rhizoxinica-symbiotica group Mycetohabitans gen. nov., and Trinickia gen. nov.: implications for the evolution of diazotrophy and nodulation in the Burkholderiaceae.</title>
        <authorList>
            <person name="Estrada De Los Santos P."/>
            <person name="Palmer M."/>
            <person name="Chavez-Ramirez B."/>
            <person name="Steenkamp E.T."/>
            <person name="Hirsch A.M."/>
            <person name="Manyaka P."/>
            <person name="Maluk M."/>
            <person name="Lafos M."/>
            <person name="Crook M."/>
            <person name="Gross E."/>
            <person name="Simon M.F."/>
            <person name="Bueno Dos Reis Junior F."/>
            <person name="Poole P.S."/>
            <person name="Venter S.N."/>
            <person name="James E.K."/>
        </authorList>
    </citation>
    <scope>NUCLEOTIDE SEQUENCE [LARGE SCALE GENOMIC DNA]</scope>
    <source>
        <strain evidence="10 11">JPY-366</strain>
    </source>
</reference>
<dbReference type="GO" id="GO:0005737">
    <property type="term" value="C:cytoplasm"/>
    <property type="evidence" value="ECO:0007669"/>
    <property type="project" value="UniProtKB-SubCell"/>
</dbReference>
<keyword evidence="3 6" id="KW-0369">Histidine metabolism</keyword>
<dbReference type="EMBL" id="PYUC01000012">
    <property type="protein sequence ID" value="PTB18549.1"/>
    <property type="molecule type" value="Genomic_DNA"/>
</dbReference>
<dbReference type="NCBIfam" id="TIGR01225">
    <property type="entry name" value="hutH"/>
    <property type="match status" value="1"/>
</dbReference>
<dbReference type="FunFam" id="1.10.275.10:FF:000005">
    <property type="entry name" value="Histidine ammonia-lyase"/>
    <property type="match status" value="1"/>
</dbReference>
<dbReference type="GO" id="GO:0019557">
    <property type="term" value="P:L-histidine catabolic process to glutamate and formate"/>
    <property type="evidence" value="ECO:0007669"/>
    <property type="project" value="UniProtKB-UniPathway"/>
</dbReference>
<dbReference type="InterPro" id="IPR022313">
    <property type="entry name" value="Phe/His_NH3-lyase_AS"/>
</dbReference>
<proteinExistence type="inferred from homology"/>
<evidence type="ECO:0000256" key="3">
    <source>
        <dbReference type="ARBA" id="ARBA00022808"/>
    </source>
</evidence>
<comment type="caution">
    <text evidence="10">The sequence shown here is derived from an EMBL/GenBank/DDBJ whole genome shotgun (WGS) entry which is preliminary data.</text>
</comment>
<feature type="cross-link" description="5-imidazolinone (Ala-Gly)" evidence="6">
    <location>
        <begin position="163"/>
        <end position="165"/>
    </location>
</feature>
<evidence type="ECO:0000256" key="6">
    <source>
        <dbReference type="HAMAP-Rule" id="MF_00229"/>
    </source>
</evidence>
<dbReference type="AlphaFoldDB" id="A0A2T3XPU8"/>
<evidence type="ECO:0000313" key="10">
    <source>
        <dbReference type="EMBL" id="PTB18549.1"/>
    </source>
</evidence>